<evidence type="ECO:0000313" key="4">
    <source>
        <dbReference type="EMBL" id="PUA34153.1"/>
    </source>
</evidence>
<protein>
    <recommendedName>
        <fullName evidence="6">DUF86 domain-containing protein</fullName>
    </recommendedName>
</protein>
<dbReference type="InterPro" id="IPR008201">
    <property type="entry name" value="HepT-like"/>
</dbReference>
<dbReference type="GO" id="GO:0004540">
    <property type="term" value="F:RNA nuclease activity"/>
    <property type="evidence" value="ECO:0007669"/>
    <property type="project" value="InterPro"/>
</dbReference>
<sequence length="43" mass="5211">MRDKLIHQYFGVNLDLVWETIKTKLPELKYEKSSDLPQSLNRY</sequence>
<dbReference type="Proteomes" id="UP000244066">
    <property type="component" value="Unassembled WGS sequence"/>
</dbReference>
<keyword evidence="2" id="KW-0540">Nuclease</keyword>
<dbReference type="Pfam" id="PF01934">
    <property type="entry name" value="HepT-like"/>
    <property type="match status" value="1"/>
</dbReference>
<evidence type="ECO:0000313" key="5">
    <source>
        <dbReference type="Proteomes" id="UP000244066"/>
    </source>
</evidence>
<evidence type="ECO:0000256" key="3">
    <source>
        <dbReference type="ARBA" id="ARBA00022801"/>
    </source>
</evidence>
<name>A0A2R7Y9F8_9ARCH</name>
<dbReference type="GO" id="GO:0110001">
    <property type="term" value="C:toxin-antitoxin complex"/>
    <property type="evidence" value="ECO:0007669"/>
    <property type="project" value="InterPro"/>
</dbReference>
<dbReference type="EMBL" id="NDWU01000003">
    <property type="protein sequence ID" value="PUA34153.1"/>
    <property type="molecule type" value="Genomic_DNA"/>
</dbReference>
<proteinExistence type="predicted"/>
<organism evidence="4 5">
    <name type="scientific">Candidatus Terraquivivens tikiterensis</name>
    <dbReference type="NCBI Taxonomy" id="1980982"/>
    <lineage>
        <taxon>Archaea</taxon>
        <taxon>Nitrososphaerota</taxon>
        <taxon>Candidatus Wolframiiraptoraceae</taxon>
        <taxon>Candidatus Terraquivivens</taxon>
    </lineage>
</organism>
<keyword evidence="1" id="KW-1277">Toxin-antitoxin system</keyword>
<reference evidence="4 5" key="1">
    <citation type="submission" date="2017-04" db="EMBL/GenBank/DDBJ databases">
        <title>Draft Aigarchaeota genome from a New Zealand hot spring.</title>
        <authorList>
            <person name="Reysenbach A.-L."/>
            <person name="Donaho J.A."/>
            <person name="Gerhart J."/>
            <person name="Kelley J.F."/>
            <person name="Kouba K."/>
            <person name="Podar M."/>
            <person name="Stott M."/>
        </authorList>
    </citation>
    <scope>NUCLEOTIDE SEQUENCE [LARGE SCALE GENOMIC DNA]</scope>
    <source>
        <strain evidence="4">NZ13_MG1</strain>
    </source>
</reference>
<accession>A0A2R7Y9F8</accession>
<dbReference type="AlphaFoldDB" id="A0A2R7Y9F8"/>
<dbReference type="GO" id="GO:0016787">
    <property type="term" value="F:hydrolase activity"/>
    <property type="evidence" value="ECO:0007669"/>
    <property type="project" value="UniProtKB-KW"/>
</dbReference>
<evidence type="ECO:0000256" key="2">
    <source>
        <dbReference type="ARBA" id="ARBA00022722"/>
    </source>
</evidence>
<gene>
    <name evidence="4" type="ORF">B9J98_01895</name>
</gene>
<evidence type="ECO:0008006" key="6">
    <source>
        <dbReference type="Google" id="ProtNLM"/>
    </source>
</evidence>
<keyword evidence="3" id="KW-0378">Hydrolase</keyword>
<evidence type="ECO:0000256" key="1">
    <source>
        <dbReference type="ARBA" id="ARBA00022649"/>
    </source>
</evidence>
<comment type="caution">
    <text evidence="4">The sequence shown here is derived from an EMBL/GenBank/DDBJ whole genome shotgun (WGS) entry which is preliminary data.</text>
</comment>